<keyword evidence="2" id="KW-1133">Transmembrane helix</keyword>
<keyword evidence="2" id="KW-0472">Membrane</keyword>
<protein>
    <submittedName>
        <fullName evidence="5">Jacalin-related lectin 34-like</fullName>
    </submittedName>
</protein>
<evidence type="ECO:0000313" key="4">
    <source>
        <dbReference type="Proteomes" id="UP000515135"/>
    </source>
</evidence>
<feature type="chain" id="PRO_5027619352" evidence="3">
    <location>
        <begin position="20"/>
        <end position="205"/>
    </location>
</feature>
<dbReference type="OrthoDB" id="10068500at2759"/>
<name>A0A6P5AKS7_BRABE</name>
<feature type="signal peptide" evidence="3">
    <location>
        <begin position="1"/>
        <end position="19"/>
    </location>
</feature>
<evidence type="ECO:0000256" key="1">
    <source>
        <dbReference type="SAM" id="MobiDB-lite"/>
    </source>
</evidence>
<feature type="transmembrane region" description="Helical" evidence="2">
    <location>
        <begin position="185"/>
        <end position="204"/>
    </location>
</feature>
<feature type="compositionally biased region" description="Low complexity" evidence="1">
    <location>
        <begin position="48"/>
        <end position="62"/>
    </location>
</feature>
<dbReference type="Proteomes" id="UP000515135">
    <property type="component" value="Unplaced"/>
</dbReference>
<organism evidence="4 5">
    <name type="scientific">Branchiostoma belcheri</name>
    <name type="common">Amphioxus</name>
    <dbReference type="NCBI Taxonomy" id="7741"/>
    <lineage>
        <taxon>Eukaryota</taxon>
        <taxon>Metazoa</taxon>
        <taxon>Chordata</taxon>
        <taxon>Cephalochordata</taxon>
        <taxon>Leptocardii</taxon>
        <taxon>Amphioxiformes</taxon>
        <taxon>Branchiostomatidae</taxon>
        <taxon>Branchiostoma</taxon>
    </lineage>
</organism>
<dbReference type="RefSeq" id="XP_019642631.1">
    <property type="nucleotide sequence ID" value="XM_019787072.1"/>
</dbReference>
<proteinExistence type="predicted"/>
<evidence type="ECO:0000313" key="5">
    <source>
        <dbReference type="RefSeq" id="XP_019642631.1"/>
    </source>
</evidence>
<dbReference type="KEGG" id="bbel:109483931"/>
<keyword evidence="3" id="KW-0732">Signal</keyword>
<dbReference type="GeneID" id="109483931"/>
<accession>A0A6P5AKS7</accession>
<feature type="region of interest" description="Disordered" evidence="1">
    <location>
        <begin position="39"/>
        <end position="62"/>
    </location>
</feature>
<sequence>MKHVAVLLCIFGLAAVCQATTTATATTDATTVTTVAATTRSVPGGPNTATTTAGSGTTASGTAAGGTAAGGVVTTDAGTGAGATTASTVSCLNCTGDDTSACGTGTGITTKVDCDACWVYREENASGNVTITRGCAQSSDTCTTQTQSEYCTTAGGITTCRQCCTTADCNGSGLTLTGNSGAGDVTASVVVTMATALFAILALWQ</sequence>
<evidence type="ECO:0000256" key="3">
    <source>
        <dbReference type="SAM" id="SignalP"/>
    </source>
</evidence>
<evidence type="ECO:0000256" key="2">
    <source>
        <dbReference type="SAM" id="Phobius"/>
    </source>
</evidence>
<keyword evidence="4" id="KW-1185">Reference proteome</keyword>
<gene>
    <name evidence="5" type="primary">LOC109483931</name>
</gene>
<dbReference type="AlphaFoldDB" id="A0A6P5AKS7"/>
<dbReference type="CDD" id="cd00117">
    <property type="entry name" value="TFP"/>
    <property type="match status" value="1"/>
</dbReference>
<reference evidence="5" key="1">
    <citation type="submission" date="2025-08" db="UniProtKB">
        <authorList>
            <consortium name="RefSeq"/>
        </authorList>
    </citation>
    <scope>IDENTIFICATION</scope>
    <source>
        <tissue evidence="5">Gonad</tissue>
    </source>
</reference>
<keyword evidence="2" id="KW-0812">Transmembrane</keyword>